<proteinExistence type="predicted"/>
<name>A0A8S5RPZ6_9VIRU</name>
<evidence type="ECO:0000313" key="1">
    <source>
        <dbReference type="EMBL" id="DAE33366.1"/>
    </source>
</evidence>
<organism evidence="1">
    <name type="scientific">virus sp. ctQ5V6</name>
    <dbReference type="NCBI Taxonomy" id="2825815"/>
    <lineage>
        <taxon>Viruses</taxon>
    </lineage>
</organism>
<accession>A0A8S5RPZ6</accession>
<protein>
    <submittedName>
        <fullName evidence="1">Minor tail protein</fullName>
    </submittedName>
</protein>
<reference evidence="1" key="1">
    <citation type="journal article" date="2021" name="Proc. Natl. Acad. Sci. U.S.A.">
        <title>A Catalog of Tens of Thousands of Viruses from Human Metagenomes Reveals Hidden Associations with Chronic Diseases.</title>
        <authorList>
            <person name="Tisza M.J."/>
            <person name="Buck C.B."/>
        </authorList>
    </citation>
    <scope>NUCLEOTIDE SEQUENCE</scope>
    <source>
        <strain evidence="1">CtQ5V6</strain>
    </source>
</reference>
<sequence length="336" mass="35665">MELETLEVKIQAQARQANGQIDALITRLGKLSSSLQSIDSSGINRLSTGVNRLSNSMSAMRSVDSRSFSTLARNIKTLSNIDTGKINAAAGSMRQISKSVSSFSDMSKSVQGLSELAGGIKQLGYTSSTKAIENIPKLAVAMRQLMAELSKAPMVSQNLINMTNALAKLARTGGAAGTAARSITSSFSGFTSGASSATKKSFSLASAIGKVYASYFLLFRGFGKIRDAIDISSSLTEVENVVRTTFGKYESLVNEFAADSIQKFGMSELSVKQFASRFQAMGVAMGFPQGKMADMSVQLTKLTADMASFYDVAQSDVAEDLESIFTGQTRPLTLAA</sequence>
<dbReference type="EMBL" id="BK059134">
    <property type="protein sequence ID" value="DAE33366.1"/>
    <property type="molecule type" value="Genomic_DNA"/>
</dbReference>